<evidence type="ECO:0000313" key="2">
    <source>
        <dbReference type="Proteomes" id="UP000692954"/>
    </source>
</evidence>
<dbReference type="EMBL" id="CAJJDN010000148">
    <property type="protein sequence ID" value="CAD8124040.1"/>
    <property type="molecule type" value="Genomic_DNA"/>
</dbReference>
<dbReference type="OrthoDB" id="305637at2759"/>
<evidence type="ECO:0000313" key="1">
    <source>
        <dbReference type="EMBL" id="CAD8124040.1"/>
    </source>
</evidence>
<reference evidence="1" key="1">
    <citation type="submission" date="2021-01" db="EMBL/GenBank/DDBJ databases">
        <authorList>
            <consortium name="Genoscope - CEA"/>
            <person name="William W."/>
        </authorList>
    </citation>
    <scope>NUCLEOTIDE SEQUENCE</scope>
</reference>
<dbReference type="Proteomes" id="UP000692954">
    <property type="component" value="Unassembled WGS sequence"/>
</dbReference>
<gene>
    <name evidence="1" type="ORF">PSON_ATCC_30995.1.T1480137</name>
</gene>
<sequence length="173" mass="19748">MIILLPLHINSQNFSGNQRYDHKILLTTFRSKCILIQHFHLKHNDIQISDNGKIIEIGEGIWGNCMCKQVIPKTGKIRFAFEMLGIGKECLIGIGFREIVKQKGYIGAGQGKGSYLLFHNSEPYFHHTHNTQGKAFQFKINDIVIIEASVEQSQDLYPYVDLCNSKVRIKDIS</sequence>
<protein>
    <submittedName>
        <fullName evidence="1">Uncharacterized protein</fullName>
    </submittedName>
</protein>
<dbReference type="AlphaFoldDB" id="A0A8S1RAS7"/>
<accession>A0A8S1RAS7</accession>
<organism evidence="1 2">
    <name type="scientific">Paramecium sonneborni</name>
    <dbReference type="NCBI Taxonomy" id="65129"/>
    <lineage>
        <taxon>Eukaryota</taxon>
        <taxon>Sar</taxon>
        <taxon>Alveolata</taxon>
        <taxon>Ciliophora</taxon>
        <taxon>Intramacronucleata</taxon>
        <taxon>Oligohymenophorea</taxon>
        <taxon>Peniculida</taxon>
        <taxon>Parameciidae</taxon>
        <taxon>Paramecium</taxon>
    </lineage>
</organism>
<proteinExistence type="predicted"/>
<keyword evidence="2" id="KW-1185">Reference proteome</keyword>
<name>A0A8S1RAS7_9CILI</name>
<comment type="caution">
    <text evidence="1">The sequence shown here is derived from an EMBL/GenBank/DDBJ whole genome shotgun (WGS) entry which is preliminary data.</text>
</comment>